<evidence type="ECO:0000313" key="7">
    <source>
        <dbReference type="EMBL" id="EDK13967.1"/>
    </source>
</evidence>
<dbReference type="InterPro" id="IPR053931">
    <property type="entry name" value="RapZ_C"/>
</dbReference>
<dbReference type="NCBIfam" id="NF003828">
    <property type="entry name" value="PRK05416.1"/>
    <property type="match status" value="1"/>
</dbReference>
<evidence type="ECO:0000313" key="8">
    <source>
        <dbReference type="Proteomes" id="UP000005596"/>
    </source>
</evidence>
<evidence type="ECO:0000259" key="5">
    <source>
        <dbReference type="Pfam" id="PF03668"/>
    </source>
</evidence>
<dbReference type="PANTHER" id="PTHR30448:SF0">
    <property type="entry name" value="RNASE ADAPTER PROTEIN RAPZ"/>
    <property type="match status" value="1"/>
</dbReference>
<dbReference type="PIRSF" id="PIRSF005052">
    <property type="entry name" value="P-loopkin"/>
    <property type="match status" value="1"/>
</dbReference>
<dbReference type="InterPro" id="IPR053930">
    <property type="entry name" value="RapZ-like_N"/>
</dbReference>
<accession>A4NY76</accession>
<organism evidence="7 8">
    <name type="scientific">Haemophilus influenzae 22.4-21</name>
    <dbReference type="NCBI Taxonomy" id="375063"/>
    <lineage>
        <taxon>Bacteria</taxon>
        <taxon>Pseudomonadati</taxon>
        <taxon>Pseudomonadota</taxon>
        <taxon>Gammaproteobacteria</taxon>
        <taxon>Pasteurellales</taxon>
        <taxon>Pasteurellaceae</taxon>
        <taxon>Haemophilus</taxon>
    </lineage>
</organism>
<feature type="domain" description="RapZ-like N-terminal" evidence="5">
    <location>
        <begin position="1"/>
        <end position="155"/>
    </location>
</feature>
<evidence type="ECO:0000256" key="2">
    <source>
        <dbReference type="ARBA" id="ARBA00022840"/>
    </source>
</evidence>
<dbReference type="PANTHER" id="PTHR30448">
    <property type="entry name" value="RNASE ADAPTER PROTEIN RAPZ"/>
    <property type="match status" value="1"/>
</dbReference>
<sequence>MEIIIISGRSGAGKSVALRALEDTGYYCVDNIPLDLLPQLTDILSQSQSSVAISLDIRNIPNSANSLEQTLSTLQNHHQIKIIFLEADHATLIRRYSDSRRLHPLSLKDLSLEAAIDEEYRYLEPLIQHANLILDTTHLSTHILAERLREFLRDNSEKELKIIVESFGFKYGIPLDADYVFDVRFLPNPHWDPTLRPMTGLEAPVAEFLNSHTEVNEFIYLTRHYIDTWLPMLEKNNRSYLTIAIGCTGGKHRSVYIAQQLGEYFQAKGKTVQIQHKSLEWNKKNIKSAVIKTSFLLTALFYTLTGFTISLG</sequence>
<evidence type="ECO:0000256" key="4">
    <source>
        <dbReference type="HAMAP-Rule" id="MF_00636"/>
    </source>
</evidence>
<dbReference type="InterPro" id="IPR027417">
    <property type="entry name" value="P-loop_NTPase"/>
</dbReference>
<dbReference type="Pfam" id="PF03668">
    <property type="entry name" value="RapZ-like_N"/>
    <property type="match status" value="1"/>
</dbReference>
<evidence type="ECO:0000256" key="1">
    <source>
        <dbReference type="ARBA" id="ARBA00022741"/>
    </source>
</evidence>
<dbReference type="Gene3D" id="3.40.50.300">
    <property type="entry name" value="P-loop containing nucleotide triphosphate hydrolases"/>
    <property type="match status" value="1"/>
</dbReference>
<dbReference type="AlphaFoldDB" id="A4NY76"/>
<feature type="domain" description="RapZ C-terminal" evidence="6">
    <location>
        <begin position="161"/>
        <end position="279"/>
    </location>
</feature>
<dbReference type="GO" id="GO:0005525">
    <property type="term" value="F:GTP binding"/>
    <property type="evidence" value="ECO:0007669"/>
    <property type="project" value="UniProtKB-UniRule"/>
</dbReference>
<gene>
    <name evidence="7" type="ORF">CGSHiR3021_05664</name>
</gene>
<dbReference type="Proteomes" id="UP000005596">
    <property type="component" value="Unassembled WGS sequence"/>
</dbReference>
<evidence type="ECO:0000259" key="6">
    <source>
        <dbReference type="Pfam" id="PF22740"/>
    </source>
</evidence>
<feature type="binding site" evidence="4">
    <location>
        <begin position="56"/>
        <end position="59"/>
    </location>
    <ligand>
        <name>GTP</name>
        <dbReference type="ChEBI" id="CHEBI:37565"/>
    </ligand>
</feature>
<protein>
    <submittedName>
        <fullName evidence="7">Uncharacterized protein</fullName>
    </submittedName>
</protein>
<evidence type="ECO:0000256" key="3">
    <source>
        <dbReference type="ARBA" id="ARBA00023134"/>
    </source>
</evidence>
<dbReference type="HAMAP" id="MF_00636">
    <property type="entry name" value="RapZ_like"/>
    <property type="match status" value="1"/>
</dbReference>
<feature type="binding site" evidence="4">
    <location>
        <begin position="8"/>
        <end position="15"/>
    </location>
    <ligand>
        <name>ATP</name>
        <dbReference type="ChEBI" id="CHEBI:30616"/>
    </ligand>
</feature>
<dbReference type="BioCyc" id="HINF375063:G119K-1140-MONOMER"/>
<dbReference type="GO" id="GO:0005524">
    <property type="term" value="F:ATP binding"/>
    <property type="evidence" value="ECO:0007669"/>
    <property type="project" value="UniProtKB-UniRule"/>
</dbReference>
<dbReference type="SUPFAM" id="SSF52540">
    <property type="entry name" value="P-loop containing nucleoside triphosphate hydrolases"/>
    <property type="match status" value="1"/>
</dbReference>
<dbReference type="EMBL" id="AAZJ01000005">
    <property type="protein sequence ID" value="EDK13967.1"/>
    <property type="molecule type" value="Genomic_DNA"/>
</dbReference>
<dbReference type="InterPro" id="IPR005337">
    <property type="entry name" value="RapZ-like"/>
</dbReference>
<proteinExistence type="inferred from homology"/>
<dbReference type="Pfam" id="PF22740">
    <property type="entry name" value="PapZ_C"/>
    <property type="match status" value="1"/>
</dbReference>
<keyword evidence="2 4" id="KW-0067">ATP-binding</keyword>
<name>A4NY76_HAEIF</name>
<keyword evidence="3 4" id="KW-0342">GTP-binding</keyword>
<keyword evidence="1 4" id="KW-0547">Nucleotide-binding</keyword>
<reference evidence="7 8" key="1">
    <citation type="journal article" date="2007" name="Genome Biol.">
        <title>Characterization and modeling of the Haemophilus influenzae core and supragenomes based on the complete genomic sequences of Rd and 12 clinical nontypeable strains.</title>
        <authorList>
            <person name="Hogg J.S."/>
            <person name="Hu F.Z."/>
            <person name="Janto B."/>
            <person name="Boissy R."/>
            <person name="Hayes J."/>
            <person name="Keefe R."/>
            <person name="Post J.C."/>
            <person name="Ehrlich G.D."/>
        </authorList>
    </citation>
    <scope>NUCLEOTIDE SEQUENCE [LARGE SCALE GENOMIC DNA]</scope>
    <source>
        <strain evidence="7 8">22.4-21</strain>
    </source>
</reference>